<evidence type="ECO:0000313" key="3">
    <source>
        <dbReference type="Proteomes" id="UP000327013"/>
    </source>
</evidence>
<keyword evidence="3" id="KW-1185">Reference proteome</keyword>
<feature type="transmembrane region" description="Helical" evidence="1">
    <location>
        <begin position="74"/>
        <end position="96"/>
    </location>
</feature>
<keyword evidence="1" id="KW-0472">Membrane</keyword>
<evidence type="ECO:0000313" key="2">
    <source>
        <dbReference type="EMBL" id="KAE8056559.1"/>
    </source>
</evidence>
<dbReference type="EMBL" id="CM017325">
    <property type="protein sequence ID" value="KAE8056559.1"/>
    <property type="molecule type" value="Genomic_DNA"/>
</dbReference>
<proteinExistence type="predicted"/>
<gene>
    <name evidence="2" type="ORF">FH972_013326</name>
</gene>
<dbReference type="AlphaFoldDB" id="A0A5N6R6D3"/>
<keyword evidence="1" id="KW-0812">Transmembrane</keyword>
<dbReference type="OrthoDB" id="770296at2759"/>
<keyword evidence="1" id="KW-1133">Transmembrane helix</keyword>
<accession>A0A5N6R6D3</accession>
<feature type="transmembrane region" description="Helical" evidence="1">
    <location>
        <begin position="46"/>
        <end position="67"/>
    </location>
</feature>
<sequence length="98" mass="11188">MQSAAHDLLIMNGEEKEEEKINVSREQQEMDMTMRLLSVLEECTPYLFLILNQLCLAVFMILVESVISTGRISALVIVVYEHLIATILLSLLAFFLEK</sequence>
<evidence type="ECO:0000256" key="1">
    <source>
        <dbReference type="SAM" id="Phobius"/>
    </source>
</evidence>
<protein>
    <submittedName>
        <fullName evidence="2">Uncharacterized protein</fullName>
    </submittedName>
</protein>
<organism evidence="2 3">
    <name type="scientific">Carpinus fangiana</name>
    <dbReference type="NCBI Taxonomy" id="176857"/>
    <lineage>
        <taxon>Eukaryota</taxon>
        <taxon>Viridiplantae</taxon>
        <taxon>Streptophyta</taxon>
        <taxon>Embryophyta</taxon>
        <taxon>Tracheophyta</taxon>
        <taxon>Spermatophyta</taxon>
        <taxon>Magnoliopsida</taxon>
        <taxon>eudicotyledons</taxon>
        <taxon>Gunneridae</taxon>
        <taxon>Pentapetalae</taxon>
        <taxon>rosids</taxon>
        <taxon>fabids</taxon>
        <taxon>Fagales</taxon>
        <taxon>Betulaceae</taxon>
        <taxon>Carpinus</taxon>
    </lineage>
</organism>
<reference evidence="2 3" key="1">
    <citation type="submission" date="2019-06" db="EMBL/GenBank/DDBJ databases">
        <title>A chromosomal-level reference genome of Carpinus fangiana (Coryloideae, Betulaceae).</title>
        <authorList>
            <person name="Yang X."/>
            <person name="Wang Z."/>
            <person name="Zhang L."/>
            <person name="Hao G."/>
            <person name="Liu J."/>
            <person name="Yang Y."/>
        </authorList>
    </citation>
    <scope>NUCLEOTIDE SEQUENCE [LARGE SCALE GENOMIC DNA]</scope>
    <source>
        <strain evidence="2">Cfa_2016G</strain>
        <tissue evidence="2">Leaf</tissue>
    </source>
</reference>
<name>A0A5N6R6D3_9ROSI</name>
<dbReference type="Proteomes" id="UP000327013">
    <property type="component" value="Chromosome 5"/>
</dbReference>